<dbReference type="EC" id="5.4.99.5" evidence="2"/>
<dbReference type="GO" id="GO:0046417">
    <property type="term" value="P:chorismate metabolic process"/>
    <property type="evidence" value="ECO:0007669"/>
    <property type="project" value="InterPro"/>
</dbReference>
<evidence type="ECO:0000256" key="1">
    <source>
        <dbReference type="ARBA" id="ARBA00004817"/>
    </source>
</evidence>
<dbReference type="UniPathway" id="UPA00120">
    <property type="reaction ID" value="UER00203"/>
</dbReference>
<dbReference type="GO" id="GO:0004106">
    <property type="term" value="F:chorismate mutase activity"/>
    <property type="evidence" value="ECO:0007669"/>
    <property type="project" value="UniProtKB-EC"/>
</dbReference>
<reference evidence="6 7" key="1">
    <citation type="submission" date="2017-06" db="EMBL/GenBank/DDBJ databases">
        <title>Complete genome sequence of Nitrospirillum amazonense strain CBAmC, an endophytic nitrogen-fixing and plant growth-promoting bacterium, isolated from sugarcane.</title>
        <authorList>
            <person name="Schwab S."/>
            <person name="dos Santos Teixeira K.R."/>
            <person name="Simoes Araujo J.L."/>
            <person name="Soares Vidal M."/>
            <person name="Borges de Freitas H.R."/>
            <person name="Rivello Crivelaro A.L."/>
            <person name="Bueno de Camargo Nunes A."/>
            <person name="dos Santos C.M."/>
            <person name="Palmeira da Silva Rosa D."/>
            <person name="da Silva Padilha D."/>
            <person name="da Silva E."/>
            <person name="Araujo Terra L."/>
            <person name="Soares Mendes V."/>
            <person name="Farinelli L."/>
            <person name="Magalhaes Cruz L."/>
            <person name="Baldani J.I."/>
        </authorList>
    </citation>
    <scope>NUCLEOTIDE SEQUENCE [LARGE SCALE GENOMIC DNA]</scope>
    <source>
        <strain evidence="6 7">CBAmC</strain>
    </source>
</reference>
<dbReference type="SMART" id="SM00830">
    <property type="entry name" value="CM_2"/>
    <property type="match status" value="1"/>
</dbReference>
<name>A0A248K2B8_9PROT</name>
<comment type="pathway">
    <text evidence="1">Metabolic intermediate biosynthesis; prephenate biosynthesis; prephenate from chorismate: step 1/1.</text>
</comment>
<feature type="domain" description="Chorismate mutase" evidence="5">
    <location>
        <begin position="25"/>
        <end position="118"/>
    </location>
</feature>
<dbReference type="InterPro" id="IPR008240">
    <property type="entry name" value="Chorismate_mutase_periplasmic"/>
</dbReference>
<keyword evidence="3" id="KW-0732">Signal</keyword>
<dbReference type="GO" id="GO:0009697">
    <property type="term" value="P:salicylic acid biosynthetic process"/>
    <property type="evidence" value="ECO:0007669"/>
    <property type="project" value="TreeGrafter"/>
</dbReference>
<keyword evidence="4" id="KW-0413">Isomerase</keyword>
<organism evidence="6 7">
    <name type="scientific">Nitrospirillum viridazoti CBAmc</name>
    <dbReference type="NCBI Taxonomy" id="1441467"/>
    <lineage>
        <taxon>Bacteria</taxon>
        <taxon>Pseudomonadati</taxon>
        <taxon>Pseudomonadota</taxon>
        <taxon>Alphaproteobacteria</taxon>
        <taxon>Rhodospirillales</taxon>
        <taxon>Azospirillaceae</taxon>
        <taxon>Nitrospirillum</taxon>
        <taxon>Nitrospirillum viridazoti</taxon>
    </lineage>
</organism>
<dbReference type="PANTHER" id="PTHR38041:SF2">
    <property type="entry name" value="SECRETED CHORISMATE MUTASE"/>
    <property type="match status" value="1"/>
</dbReference>
<protein>
    <recommendedName>
        <fullName evidence="2">chorismate mutase</fullName>
        <ecNumber evidence="2">5.4.99.5</ecNumber>
    </recommendedName>
</protein>
<dbReference type="Proteomes" id="UP000197153">
    <property type="component" value="Chromosome 4"/>
</dbReference>
<accession>A0A248K2B8</accession>
<dbReference type="KEGG" id="nao:Y958_28870"/>
<dbReference type="PANTHER" id="PTHR38041">
    <property type="entry name" value="CHORISMATE MUTASE"/>
    <property type="match status" value="1"/>
</dbReference>
<dbReference type="InterPro" id="IPR036979">
    <property type="entry name" value="CM_dom_sf"/>
</dbReference>
<dbReference type="NCBIfam" id="TIGR01806">
    <property type="entry name" value="CM_mono2"/>
    <property type="match status" value="1"/>
</dbReference>
<dbReference type="InterPro" id="IPR051331">
    <property type="entry name" value="Chorismate_mutase-related"/>
</dbReference>
<sequence>MHYRNGWSLMVRRHLLACVALGMAVIGMASVGRAAPPADPADSLRAVVEASADRLALAHQVALSKWDSGAAVEDGGREAVVIMSAVSQGEGQGLERIWVASVFRAQIEANKLVQYGLIADWARSGAAPDHAPIDLVRDVRPQLDTAQKALMAALPGVAPLRARKTCRAEVAAAVNDYLYRRQLPAGTLDAIALDRAMVGVCGG</sequence>
<dbReference type="EMBL" id="CP022113">
    <property type="protein sequence ID" value="ASG24990.1"/>
    <property type="molecule type" value="Genomic_DNA"/>
</dbReference>
<evidence type="ECO:0000256" key="2">
    <source>
        <dbReference type="ARBA" id="ARBA00012404"/>
    </source>
</evidence>
<dbReference type="NCBIfam" id="NF006741">
    <property type="entry name" value="PRK09269.1"/>
    <property type="match status" value="1"/>
</dbReference>
<evidence type="ECO:0000256" key="4">
    <source>
        <dbReference type="ARBA" id="ARBA00023235"/>
    </source>
</evidence>
<dbReference type="SUPFAM" id="SSF48600">
    <property type="entry name" value="Chorismate mutase II"/>
    <property type="match status" value="1"/>
</dbReference>
<dbReference type="AlphaFoldDB" id="A0A248K2B8"/>
<evidence type="ECO:0000313" key="7">
    <source>
        <dbReference type="Proteomes" id="UP000197153"/>
    </source>
</evidence>
<dbReference type="InterPro" id="IPR002701">
    <property type="entry name" value="CM_II_prokaryot"/>
</dbReference>
<evidence type="ECO:0000256" key="3">
    <source>
        <dbReference type="ARBA" id="ARBA00022729"/>
    </source>
</evidence>
<dbReference type="Pfam" id="PF01817">
    <property type="entry name" value="CM_2"/>
    <property type="match status" value="1"/>
</dbReference>
<keyword evidence="7" id="KW-1185">Reference proteome</keyword>
<gene>
    <name evidence="6" type="ORF">Y958_28870</name>
</gene>
<evidence type="ECO:0000259" key="5">
    <source>
        <dbReference type="PROSITE" id="PS51168"/>
    </source>
</evidence>
<evidence type="ECO:0000313" key="6">
    <source>
        <dbReference type="EMBL" id="ASG24990.1"/>
    </source>
</evidence>
<dbReference type="PROSITE" id="PS51168">
    <property type="entry name" value="CHORISMATE_MUT_2"/>
    <property type="match status" value="1"/>
</dbReference>
<dbReference type="Gene3D" id="1.20.59.10">
    <property type="entry name" value="Chorismate mutase"/>
    <property type="match status" value="1"/>
</dbReference>
<proteinExistence type="predicted"/>
<dbReference type="InterPro" id="IPR036263">
    <property type="entry name" value="Chorismate_II_sf"/>
</dbReference>